<evidence type="ECO:0000256" key="16">
    <source>
        <dbReference type="PROSITE-ProRule" id="PRU00228"/>
    </source>
</evidence>
<dbReference type="SMART" id="SM00291">
    <property type="entry name" value="ZnF_ZZ"/>
    <property type="match status" value="2"/>
</dbReference>
<keyword evidence="5" id="KW-0479">Metal-binding</keyword>
<dbReference type="GO" id="GO:0005634">
    <property type="term" value="C:nucleus"/>
    <property type="evidence" value="ECO:0007669"/>
    <property type="project" value="UniProtKB-SubCell"/>
</dbReference>
<evidence type="ECO:0000256" key="14">
    <source>
        <dbReference type="ARBA" id="ARBA00023315"/>
    </source>
</evidence>
<feature type="domain" description="ZZ-type" evidence="18">
    <location>
        <begin position="385"/>
        <end position="448"/>
    </location>
</feature>
<accession>A0A4Y7JTS6</accession>
<keyword evidence="10" id="KW-0805">Transcription regulation</keyword>
<dbReference type="InterPro" id="IPR000433">
    <property type="entry name" value="Znf_ZZ"/>
</dbReference>
<keyword evidence="9" id="KW-0156">Chromatin regulator</keyword>
<dbReference type="Pfam" id="PF02135">
    <property type="entry name" value="zf-TAZ"/>
    <property type="match status" value="1"/>
</dbReference>
<dbReference type="InterPro" id="IPR013178">
    <property type="entry name" value="Histone_AcTrfase_Rtt109/CBP"/>
</dbReference>
<dbReference type="Gene3D" id="1.20.1020.10">
    <property type="entry name" value="TAZ domain"/>
    <property type="match status" value="1"/>
</dbReference>
<evidence type="ECO:0000256" key="9">
    <source>
        <dbReference type="ARBA" id="ARBA00022853"/>
    </source>
</evidence>
<evidence type="ECO:0000313" key="20">
    <source>
        <dbReference type="EMBL" id="RZC63095.1"/>
    </source>
</evidence>
<evidence type="ECO:0000256" key="8">
    <source>
        <dbReference type="ARBA" id="ARBA00022833"/>
    </source>
</evidence>
<evidence type="ECO:0000256" key="7">
    <source>
        <dbReference type="ARBA" id="ARBA00022771"/>
    </source>
</evidence>
<dbReference type="GO" id="GO:0008270">
    <property type="term" value="F:zinc ion binding"/>
    <property type="evidence" value="ECO:0007669"/>
    <property type="project" value="UniProtKB-KW"/>
</dbReference>
<dbReference type="SUPFAM" id="SSF57933">
    <property type="entry name" value="TAZ domain"/>
    <property type="match status" value="1"/>
</dbReference>
<evidence type="ECO:0000259" key="19">
    <source>
        <dbReference type="PROSITE" id="PS51727"/>
    </source>
</evidence>
<dbReference type="PANTHER" id="PTHR13808">
    <property type="entry name" value="CBP/P300-RELATED"/>
    <property type="match status" value="1"/>
</dbReference>
<dbReference type="GO" id="GO:0000123">
    <property type="term" value="C:histone acetyltransferase complex"/>
    <property type="evidence" value="ECO:0007669"/>
    <property type="project" value="TreeGrafter"/>
</dbReference>
<keyword evidence="7 16" id="KW-0863">Zinc-finger</keyword>
<dbReference type="AlphaFoldDB" id="A0A4Y7JTS6"/>
<keyword evidence="13" id="KW-0539">Nucleus</keyword>
<dbReference type="InterPro" id="IPR043145">
    <property type="entry name" value="Znf_ZZ_sf"/>
</dbReference>
<dbReference type="FunFam" id="3.30.60.90:FF:000022">
    <property type="entry name" value="Histone acetyltransferase of the CBP family 12"/>
    <property type="match status" value="1"/>
</dbReference>
<dbReference type="PROSITE" id="PS50134">
    <property type="entry name" value="ZF_TAZ"/>
    <property type="match status" value="1"/>
</dbReference>
<dbReference type="PANTHER" id="PTHR13808:SF1">
    <property type="entry name" value="HISTONE ACETYLTRANSFERASE"/>
    <property type="match status" value="1"/>
</dbReference>
<dbReference type="Gene3D" id="3.30.60.90">
    <property type="match status" value="2"/>
</dbReference>
<dbReference type="Pfam" id="PF08214">
    <property type="entry name" value="HAT_KAT11"/>
    <property type="match status" value="1"/>
</dbReference>
<dbReference type="GO" id="GO:0003713">
    <property type="term" value="F:transcription coactivator activity"/>
    <property type="evidence" value="ECO:0007669"/>
    <property type="project" value="TreeGrafter"/>
</dbReference>
<dbReference type="SMART" id="SM00551">
    <property type="entry name" value="ZnF_TAZ"/>
    <property type="match status" value="1"/>
</dbReference>
<dbReference type="SUPFAM" id="SSF57903">
    <property type="entry name" value="FYVE/PHD zinc finger"/>
    <property type="match status" value="1"/>
</dbReference>
<dbReference type="InterPro" id="IPR000197">
    <property type="entry name" value="Znf_TAZ"/>
</dbReference>
<evidence type="ECO:0000256" key="5">
    <source>
        <dbReference type="ARBA" id="ARBA00022723"/>
    </source>
</evidence>
<gene>
    <name evidence="20" type="ORF">C5167_024863</name>
</gene>
<comment type="function">
    <text evidence="1">Acetyltransferase enzyme. Acetylates histones, giving a specific tag for transcriptional activation.</text>
</comment>
<feature type="domain" description="CBP/p300-type HAT" evidence="19">
    <location>
        <begin position="68"/>
        <end position="503"/>
    </location>
</feature>
<keyword evidence="14" id="KW-0012">Acyltransferase</keyword>
<evidence type="ECO:0000256" key="4">
    <source>
        <dbReference type="ARBA" id="ARBA00022679"/>
    </source>
</evidence>
<dbReference type="Pfam" id="PF00569">
    <property type="entry name" value="ZZ"/>
    <property type="match status" value="2"/>
</dbReference>
<name>A0A4Y7JTS6_PAPSO</name>
<dbReference type="SUPFAM" id="SSF57850">
    <property type="entry name" value="RING/U-box"/>
    <property type="match status" value="2"/>
</dbReference>
<dbReference type="InterPro" id="IPR011011">
    <property type="entry name" value="Znf_FYVE_PHD"/>
</dbReference>
<keyword evidence="11" id="KW-0010">Activator</keyword>
<feature type="domain" description="ZZ-type" evidence="18">
    <location>
        <begin position="505"/>
        <end position="563"/>
    </location>
</feature>
<dbReference type="GO" id="GO:0045944">
    <property type="term" value="P:positive regulation of transcription by RNA polymerase II"/>
    <property type="evidence" value="ECO:0007669"/>
    <property type="project" value="TreeGrafter"/>
</dbReference>
<evidence type="ECO:0000313" key="21">
    <source>
        <dbReference type="Proteomes" id="UP000316621"/>
    </source>
</evidence>
<organism evidence="20 21">
    <name type="scientific">Papaver somniferum</name>
    <name type="common">Opium poppy</name>
    <dbReference type="NCBI Taxonomy" id="3469"/>
    <lineage>
        <taxon>Eukaryota</taxon>
        <taxon>Viridiplantae</taxon>
        <taxon>Streptophyta</taxon>
        <taxon>Embryophyta</taxon>
        <taxon>Tracheophyta</taxon>
        <taxon>Spermatophyta</taxon>
        <taxon>Magnoliopsida</taxon>
        <taxon>Ranunculales</taxon>
        <taxon>Papaveraceae</taxon>
        <taxon>Papaveroideae</taxon>
        <taxon>Papaver</taxon>
    </lineage>
</organism>
<dbReference type="OMA" id="NGWVHQI"/>
<evidence type="ECO:0000256" key="6">
    <source>
        <dbReference type="ARBA" id="ARBA00022737"/>
    </source>
</evidence>
<comment type="catalytic activity">
    <reaction evidence="15">
        <text>L-lysyl-[protein] + acetyl-CoA = N(6)-acetyl-L-lysyl-[protein] + CoA + H(+)</text>
        <dbReference type="Rhea" id="RHEA:45948"/>
        <dbReference type="Rhea" id="RHEA-COMP:9752"/>
        <dbReference type="Rhea" id="RHEA-COMP:10731"/>
        <dbReference type="ChEBI" id="CHEBI:15378"/>
        <dbReference type="ChEBI" id="CHEBI:29969"/>
        <dbReference type="ChEBI" id="CHEBI:57287"/>
        <dbReference type="ChEBI" id="CHEBI:57288"/>
        <dbReference type="ChEBI" id="CHEBI:61930"/>
        <dbReference type="EC" id="2.3.1.48"/>
    </reaction>
</comment>
<dbReference type="Pfam" id="PF00628">
    <property type="entry name" value="PHD"/>
    <property type="match status" value="1"/>
</dbReference>
<evidence type="ECO:0000256" key="15">
    <source>
        <dbReference type="ARBA" id="ARBA00048017"/>
    </source>
</evidence>
<dbReference type="Proteomes" id="UP000316621">
    <property type="component" value="Chromosome 5"/>
</dbReference>
<evidence type="ECO:0000256" key="10">
    <source>
        <dbReference type="ARBA" id="ARBA00023015"/>
    </source>
</evidence>
<dbReference type="EC" id="2.3.1.48" evidence="3"/>
<keyword evidence="8" id="KW-0862">Zinc</keyword>
<dbReference type="GO" id="GO:0031490">
    <property type="term" value="F:chromatin DNA binding"/>
    <property type="evidence" value="ECO:0007669"/>
    <property type="project" value="TreeGrafter"/>
</dbReference>
<dbReference type="FunFam" id="1.20.1020.10:FF:000003">
    <property type="entry name" value="Histone acetyltransferase HAC1-like protein"/>
    <property type="match status" value="1"/>
</dbReference>
<dbReference type="GO" id="GO:0004402">
    <property type="term" value="F:histone acetyltransferase activity"/>
    <property type="evidence" value="ECO:0007669"/>
    <property type="project" value="InterPro"/>
</dbReference>
<dbReference type="PROSITE" id="PS50135">
    <property type="entry name" value="ZF_ZZ_2"/>
    <property type="match status" value="2"/>
</dbReference>
<sequence length="738" mass="85560">PKERLQKKKNNEETDEWWVQCDKCKAWQHEICALFNGRRNDGKQQKYTCDECYIGEVERGERNPSPQTLGAKDLPKTRLSDHIEMRLFKCLTQDKQERAQLNGKSIDEIPGAESLTVRVVSSVDKMLEVNQRFLEIFQEENYPLEFPYKSKIILLFQEIEGVEVCLFGIQVQEYGSECQHPNERAVYISHLDSVKYFKPEIRTVSGEALRTFVYHEILIGYLEFCKLRGFTRCYIWACPPLKDDDCIFHCHPEIQKTPNSEKLREFLAMLRKASKENIVIELTNIYEQFFISTGESKAKLTASRLPYFDGDFWPGAAGDIINQHHQEEAERRTLRNKGNTQKIMTKKVLKASAQAYTLANAAKDLLLMQKLGETICPKEDFIMVHLQHSCNHCGKLMVSGYRWVCISCNKFQLCDKCYGVEKKLEDKDKHPISSNDKHVFHPVEVRDVAENTEDKDEIQHSEFLDTRQSFLSLCRENHYQFNTLRRAKHSSMMVLYHLHNPTSFAFGSTCNVCQQYTEAGQIWRCGICRDYDVCNSCFQMDGGVNHPHKLTIHPSTAHGDAQTLGARKIRVLQFENMLDLLVHASQCRHKQCLYLDCRKVKGIFRHGIQCKVRAYGGCIRCKKMWCLIQVHARACKESECHVMRCRDLKEHLKRLQEQSDTRRRASVMEMIRKKAAEATVLNKMDNISVGEAVLDKMEEDYYYVAGVVVEKMGHLSVGEAVLDKMDEHHSTDDEWICV</sequence>
<dbReference type="PROSITE" id="PS51727">
    <property type="entry name" value="CBP_P300_HAT"/>
    <property type="match status" value="1"/>
</dbReference>
<dbReference type="SMART" id="SM01250">
    <property type="entry name" value="KAT11"/>
    <property type="match status" value="1"/>
</dbReference>
<dbReference type="GO" id="GO:0005667">
    <property type="term" value="C:transcription regulator complex"/>
    <property type="evidence" value="ECO:0007669"/>
    <property type="project" value="TreeGrafter"/>
</dbReference>
<keyword evidence="6" id="KW-0677">Repeat</keyword>
<evidence type="ECO:0000256" key="12">
    <source>
        <dbReference type="ARBA" id="ARBA00023163"/>
    </source>
</evidence>
<dbReference type="Gene3D" id="3.30.40.10">
    <property type="entry name" value="Zinc/RING finger domain, C3HC4 (zinc finger)"/>
    <property type="match status" value="1"/>
</dbReference>
<reference evidence="20 21" key="1">
    <citation type="journal article" date="2018" name="Science">
        <title>The opium poppy genome and morphinan production.</title>
        <authorList>
            <person name="Guo L."/>
            <person name="Winzer T."/>
            <person name="Yang X."/>
            <person name="Li Y."/>
            <person name="Ning Z."/>
            <person name="He Z."/>
            <person name="Teodor R."/>
            <person name="Lu Y."/>
            <person name="Bowser T.A."/>
            <person name="Graham I.A."/>
            <person name="Ye K."/>
        </authorList>
    </citation>
    <scope>NUCLEOTIDE SEQUENCE [LARGE SCALE GENOMIC DNA]</scope>
    <source>
        <strain evidence="21">cv. HN1</strain>
        <tissue evidence="20">Leaves</tissue>
    </source>
</reference>
<dbReference type="InterPro" id="IPR013083">
    <property type="entry name" value="Znf_RING/FYVE/PHD"/>
</dbReference>
<evidence type="ECO:0000256" key="1">
    <source>
        <dbReference type="ARBA" id="ARBA00002581"/>
    </source>
</evidence>
<dbReference type="InterPro" id="IPR019787">
    <property type="entry name" value="Znf_PHD-finger"/>
</dbReference>
<comment type="subcellular location">
    <subcellularLocation>
        <location evidence="2">Nucleus</location>
    </subcellularLocation>
</comment>
<feature type="domain" description="TAZ-type" evidence="17">
    <location>
        <begin position="565"/>
        <end position="648"/>
    </location>
</feature>
<evidence type="ECO:0000259" key="18">
    <source>
        <dbReference type="PROSITE" id="PS50135"/>
    </source>
</evidence>
<dbReference type="InterPro" id="IPR031162">
    <property type="entry name" value="CBP_P300_HAT"/>
</dbReference>
<dbReference type="STRING" id="3469.A0A4Y7JTS6"/>
<evidence type="ECO:0000259" key="17">
    <source>
        <dbReference type="PROSITE" id="PS50134"/>
    </source>
</evidence>
<dbReference type="Gramene" id="RZC63095">
    <property type="protein sequence ID" value="RZC63095"/>
    <property type="gene ID" value="C5167_024863"/>
</dbReference>
<dbReference type="InterPro" id="IPR035898">
    <property type="entry name" value="TAZ_dom_sf"/>
</dbReference>
<evidence type="ECO:0000256" key="3">
    <source>
        <dbReference type="ARBA" id="ARBA00013184"/>
    </source>
</evidence>
<evidence type="ECO:0000256" key="2">
    <source>
        <dbReference type="ARBA" id="ARBA00004123"/>
    </source>
</evidence>
<proteinExistence type="predicted"/>
<protein>
    <recommendedName>
        <fullName evidence="3">histone acetyltransferase</fullName>
        <ecNumber evidence="3">2.3.1.48</ecNumber>
    </recommendedName>
</protein>
<keyword evidence="12" id="KW-0804">Transcription</keyword>
<evidence type="ECO:0000256" key="11">
    <source>
        <dbReference type="ARBA" id="ARBA00023159"/>
    </source>
</evidence>
<evidence type="ECO:0000256" key="13">
    <source>
        <dbReference type="ARBA" id="ARBA00023242"/>
    </source>
</evidence>
<keyword evidence="21" id="KW-1185">Reference proteome</keyword>
<feature type="non-terminal residue" evidence="20">
    <location>
        <position position="1"/>
    </location>
</feature>
<dbReference type="EMBL" id="CM010719">
    <property type="protein sequence ID" value="RZC63095.1"/>
    <property type="molecule type" value="Genomic_DNA"/>
</dbReference>
<keyword evidence="4" id="KW-0808">Transferase</keyword>